<accession>A7K896</accession>
<dbReference type="GeneID" id="5470360"/>
<name>A7K896_9PHYC</name>
<reference evidence="1 2" key="1">
    <citation type="submission" date="2006-09" db="EMBL/GenBank/DDBJ databases">
        <title>Sequence and annotation of the 288-kb ATCV-1 virus that infects an endosymbiotic Chlorella strain of the heliozoon Acanthocystis turfacea.</title>
        <authorList>
            <person name="Fitzgerald L.A."/>
            <person name="Graves M.V."/>
            <person name="Li X."/>
            <person name="Pfitzner A.J.P."/>
            <person name="Hartigan J."/>
            <person name="Van Etten J.L."/>
        </authorList>
    </citation>
    <scope>NUCLEOTIDE SEQUENCE [LARGE SCALE GENOMIC DNA]</scope>
    <source>
        <strain evidence="1 2">ATCV-1</strain>
    </source>
</reference>
<sequence>MTNFLELYTEAVDVSNAAEAFASLVDFETTKVFVEEVQKAQKSLVEHIVSLAEPEVISAAAAGLKYATIFDFKGSDLHEDFNILFMLFGGVEQERRDQLAQYGFSGCYEELMKSVAPFYIKHSWDRATNNNSIVLYWE</sequence>
<evidence type="ECO:0000313" key="2">
    <source>
        <dbReference type="Proteomes" id="UP000202420"/>
    </source>
</evidence>
<gene>
    <name evidence="1" type="primary">Z136L</name>
    <name evidence="1" type="ORF">ATCV1_Z136L</name>
</gene>
<organism evidence="1 2">
    <name type="scientific">Chlorovirus heliozoae</name>
    <dbReference type="NCBI Taxonomy" id="322019"/>
    <lineage>
        <taxon>Viruses</taxon>
        <taxon>Varidnaviria</taxon>
        <taxon>Bamfordvirae</taxon>
        <taxon>Nucleocytoviricota</taxon>
        <taxon>Megaviricetes</taxon>
        <taxon>Algavirales</taxon>
        <taxon>Phycodnaviridae</taxon>
        <taxon>Chlorovirus</taxon>
    </lineage>
</organism>
<protein>
    <submittedName>
        <fullName evidence="1">Uncharacterized protein Z136L</fullName>
    </submittedName>
</protein>
<keyword evidence="2" id="KW-1185">Reference proteome</keyword>
<dbReference type="OrthoDB" id="16705at10239"/>
<dbReference type="EMBL" id="EF101928">
    <property type="protein sequence ID" value="ABT16270.1"/>
    <property type="molecule type" value="Genomic_DNA"/>
</dbReference>
<proteinExistence type="predicted"/>
<evidence type="ECO:0000313" key="1">
    <source>
        <dbReference type="EMBL" id="ABT16270.1"/>
    </source>
</evidence>
<dbReference type="KEGG" id="vg:5470360"/>
<dbReference type="Proteomes" id="UP000202420">
    <property type="component" value="Segment"/>
</dbReference>
<dbReference type="RefSeq" id="YP_001426617.1">
    <property type="nucleotide sequence ID" value="NC_008724.1"/>
</dbReference>